<dbReference type="PANTHER" id="PTHR14741:SF32">
    <property type="entry name" value="TRIMETHYLGUANOSINE SYNTHASE"/>
    <property type="match status" value="1"/>
</dbReference>
<dbReference type="InterPro" id="IPR041497">
    <property type="entry name" value="Thump-like"/>
</dbReference>
<feature type="domain" description="Methyltransferase type 11" evidence="1">
    <location>
        <begin position="105"/>
        <end position="161"/>
    </location>
</feature>
<organism evidence="3 4">
    <name type="scientific">Motilibacter peucedani</name>
    <dbReference type="NCBI Taxonomy" id="598650"/>
    <lineage>
        <taxon>Bacteria</taxon>
        <taxon>Bacillati</taxon>
        <taxon>Actinomycetota</taxon>
        <taxon>Actinomycetes</taxon>
        <taxon>Motilibacterales</taxon>
        <taxon>Motilibacteraceae</taxon>
        <taxon>Motilibacter</taxon>
    </lineage>
</organism>
<dbReference type="Proteomes" id="UP000281955">
    <property type="component" value="Unassembled WGS sequence"/>
</dbReference>
<dbReference type="RefSeq" id="WP_121194736.1">
    <property type="nucleotide sequence ID" value="NZ_RBWV01000015.1"/>
</dbReference>
<protein>
    <submittedName>
        <fullName evidence="3">Methyltransferase family protein</fullName>
    </submittedName>
</protein>
<dbReference type="InterPro" id="IPR013216">
    <property type="entry name" value="Methyltransf_11"/>
</dbReference>
<dbReference type="AlphaFoldDB" id="A0A420XLK1"/>
<evidence type="ECO:0000313" key="3">
    <source>
        <dbReference type="EMBL" id="RKS69308.1"/>
    </source>
</evidence>
<evidence type="ECO:0000259" key="2">
    <source>
        <dbReference type="Pfam" id="PF18096"/>
    </source>
</evidence>
<gene>
    <name evidence="3" type="ORF">CLV35_3485</name>
</gene>
<reference evidence="3 4" key="1">
    <citation type="submission" date="2018-10" db="EMBL/GenBank/DDBJ databases">
        <title>Genomic Encyclopedia of Archaeal and Bacterial Type Strains, Phase II (KMG-II): from individual species to whole genera.</title>
        <authorList>
            <person name="Goeker M."/>
        </authorList>
    </citation>
    <scope>NUCLEOTIDE SEQUENCE [LARGE SCALE GENOMIC DNA]</scope>
    <source>
        <strain evidence="3 4">RP-AC37</strain>
    </source>
</reference>
<comment type="caution">
    <text evidence="3">The sequence shown here is derived from an EMBL/GenBank/DDBJ whole genome shotgun (WGS) entry which is preliminary data.</text>
</comment>
<dbReference type="Gene3D" id="3.40.50.150">
    <property type="entry name" value="Vaccinia Virus protein VP39"/>
    <property type="match status" value="1"/>
</dbReference>
<evidence type="ECO:0000259" key="1">
    <source>
        <dbReference type="Pfam" id="PF08241"/>
    </source>
</evidence>
<proteinExistence type="predicted"/>
<dbReference type="CDD" id="cd02440">
    <property type="entry name" value="AdoMet_MTases"/>
    <property type="match status" value="1"/>
</dbReference>
<keyword evidence="4" id="KW-1185">Reference proteome</keyword>
<evidence type="ECO:0000313" key="4">
    <source>
        <dbReference type="Proteomes" id="UP000281955"/>
    </source>
</evidence>
<feature type="domain" description="THUMP-like" evidence="2">
    <location>
        <begin position="320"/>
        <end position="395"/>
    </location>
</feature>
<accession>A0A420XLK1</accession>
<dbReference type="Pfam" id="PF08241">
    <property type="entry name" value="Methyltransf_11"/>
    <property type="match status" value="1"/>
</dbReference>
<keyword evidence="3" id="KW-0489">Methyltransferase</keyword>
<dbReference type="GO" id="GO:0008168">
    <property type="term" value="F:methyltransferase activity"/>
    <property type="evidence" value="ECO:0007669"/>
    <property type="project" value="UniProtKB-KW"/>
</dbReference>
<sequence>MRIEDVQALASLAGRALLASLPAYDESSALALGERLRREGLDADFAAAAMTQARLRERATAKLGPDARRMLFTVDGLEQATRAAVADRRAALLAAALPPGAHVADLGCGIGADAVALARAGLRVLAVERDPVTAALAEANVRALGLADAVEVRTADATAVDLSGVAAAYLDPARRGEGRRTRDPEDWSPPWSHVLRTAERVGAVVAKLAPGIPHSLPPAGASTEWVSVDGDVVEAAVWFGRLARPAARSAVLLPSGETLDARDVPPPRAGAPRTWLYEPDGAVIRAGLVAEAAELVDGTLLDPTIAYVTADRLLSTPLMTAYAVLDGVPFSLRRVRDLLRAGGFGDLVVKKRGTAVVPESFRAQVLPGLPARGSGPTATVVLTRVMGQQSALLVEKV</sequence>
<dbReference type="InterPro" id="IPR029063">
    <property type="entry name" value="SAM-dependent_MTases_sf"/>
</dbReference>
<dbReference type="OrthoDB" id="9810570at2"/>
<dbReference type="PANTHER" id="PTHR14741">
    <property type="entry name" value="S-ADENOSYLMETHIONINE-DEPENDENT METHYLTRANSFERASE RELATED"/>
    <property type="match status" value="1"/>
</dbReference>
<dbReference type="InParanoid" id="A0A420XLK1"/>
<dbReference type="EMBL" id="RBWV01000015">
    <property type="protein sequence ID" value="RKS69308.1"/>
    <property type="molecule type" value="Genomic_DNA"/>
</dbReference>
<keyword evidence="3" id="KW-0808">Transferase</keyword>
<name>A0A420XLK1_9ACTN</name>
<dbReference type="SUPFAM" id="SSF53335">
    <property type="entry name" value="S-adenosyl-L-methionine-dependent methyltransferases"/>
    <property type="match status" value="1"/>
</dbReference>
<dbReference type="GO" id="GO:0032259">
    <property type="term" value="P:methylation"/>
    <property type="evidence" value="ECO:0007669"/>
    <property type="project" value="UniProtKB-KW"/>
</dbReference>
<dbReference type="Pfam" id="PF18096">
    <property type="entry name" value="Thump_like"/>
    <property type="match status" value="1"/>
</dbReference>